<name>A0A6J5LU39_9CAUD</name>
<protein>
    <submittedName>
        <fullName evidence="1">Uncharacterized protein</fullName>
    </submittedName>
</protein>
<accession>A0A6J5LU39</accession>
<sequence>MSNQVERFKHSKRLQKKLRAIKKQTKIAKAHGFPTGPEHRLSKVHATTCGDSHCAMCGNPRKFFKERTVQEKSFDQTKNWTDE</sequence>
<reference evidence="1" key="1">
    <citation type="submission" date="2020-04" db="EMBL/GenBank/DDBJ databases">
        <authorList>
            <person name="Chiriac C."/>
            <person name="Salcher M."/>
            <person name="Ghai R."/>
            <person name="Kavagutti S V."/>
        </authorList>
    </citation>
    <scope>NUCLEOTIDE SEQUENCE</scope>
</reference>
<evidence type="ECO:0000313" key="1">
    <source>
        <dbReference type="EMBL" id="CAB4137975.1"/>
    </source>
</evidence>
<proteinExistence type="predicted"/>
<gene>
    <name evidence="1" type="ORF">UFOVP328_168</name>
</gene>
<organism evidence="1">
    <name type="scientific">uncultured Caudovirales phage</name>
    <dbReference type="NCBI Taxonomy" id="2100421"/>
    <lineage>
        <taxon>Viruses</taxon>
        <taxon>Duplodnaviria</taxon>
        <taxon>Heunggongvirae</taxon>
        <taxon>Uroviricota</taxon>
        <taxon>Caudoviricetes</taxon>
        <taxon>Peduoviridae</taxon>
        <taxon>Maltschvirus</taxon>
        <taxon>Maltschvirus maltsch</taxon>
    </lineage>
</organism>
<dbReference type="EMBL" id="LR796341">
    <property type="protein sequence ID" value="CAB4137975.1"/>
    <property type="molecule type" value="Genomic_DNA"/>
</dbReference>